<accession>A0A843WTH8</accession>
<evidence type="ECO:0000313" key="1">
    <source>
        <dbReference type="EMBL" id="MQM08561.1"/>
    </source>
</evidence>
<reference evidence="1" key="1">
    <citation type="submission" date="2017-07" db="EMBL/GenBank/DDBJ databases">
        <title>Taro Niue Genome Assembly and Annotation.</title>
        <authorList>
            <person name="Atibalentja N."/>
            <person name="Keating K."/>
            <person name="Fields C.J."/>
        </authorList>
    </citation>
    <scope>NUCLEOTIDE SEQUENCE</scope>
    <source>
        <strain evidence="1">Niue_2</strain>
        <tissue evidence="1">Leaf</tissue>
    </source>
</reference>
<organism evidence="1 2">
    <name type="scientific">Colocasia esculenta</name>
    <name type="common">Wild taro</name>
    <name type="synonym">Arum esculentum</name>
    <dbReference type="NCBI Taxonomy" id="4460"/>
    <lineage>
        <taxon>Eukaryota</taxon>
        <taxon>Viridiplantae</taxon>
        <taxon>Streptophyta</taxon>
        <taxon>Embryophyta</taxon>
        <taxon>Tracheophyta</taxon>
        <taxon>Spermatophyta</taxon>
        <taxon>Magnoliopsida</taxon>
        <taxon>Liliopsida</taxon>
        <taxon>Araceae</taxon>
        <taxon>Aroideae</taxon>
        <taxon>Colocasieae</taxon>
        <taxon>Colocasia</taxon>
    </lineage>
</organism>
<protein>
    <submittedName>
        <fullName evidence="1">Uncharacterized protein</fullName>
    </submittedName>
</protein>
<dbReference type="Proteomes" id="UP000652761">
    <property type="component" value="Unassembled WGS sequence"/>
</dbReference>
<sequence length="85" mass="9914">MEHQRDEQTDQDNVKEVYLSIGPGCKLPVDRYTQKFRFLKPSSQPECICRQMQVHLLTDDENMKFRSYDSGPIWVSPSSTTPTFT</sequence>
<evidence type="ECO:0000313" key="2">
    <source>
        <dbReference type="Proteomes" id="UP000652761"/>
    </source>
</evidence>
<dbReference type="EMBL" id="NMUH01004150">
    <property type="protein sequence ID" value="MQM08561.1"/>
    <property type="molecule type" value="Genomic_DNA"/>
</dbReference>
<dbReference type="AlphaFoldDB" id="A0A843WTH8"/>
<proteinExistence type="predicted"/>
<gene>
    <name evidence="1" type="ORF">Taro_041419</name>
</gene>
<keyword evidence="2" id="KW-1185">Reference proteome</keyword>
<comment type="caution">
    <text evidence="1">The sequence shown here is derived from an EMBL/GenBank/DDBJ whole genome shotgun (WGS) entry which is preliminary data.</text>
</comment>
<name>A0A843WTH8_COLES</name>